<dbReference type="EMBL" id="NMUH01004884">
    <property type="protein sequence ID" value="MQM11156.1"/>
    <property type="molecule type" value="Genomic_DNA"/>
</dbReference>
<dbReference type="Proteomes" id="UP000652761">
    <property type="component" value="Unassembled WGS sequence"/>
</dbReference>
<proteinExistence type="predicted"/>
<accession>A0A843WTL3</accession>
<name>A0A843WTL3_COLES</name>
<sequence>MRAEAAFFRSRLSNDSNHHVTFSTPVNHDSLLLMSILEVSSDLYDLEASTSRIFSVVSFEFRLLGRPDGVLDRAGRNASGGSSLLSSCP</sequence>
<keyword evidence="2" id="KW-1185">Reference proteome</keyword>
<comment type="caution">
    <text evidence="1">The sequence shown here is derived from an EMBL/GenBank/DDBJ whole genome shotgun (WGS) entry which is preliminary data.</text>
</comment>
<organism evidence="1 2">
    <name type="scientific">Colocasia esculenta</name>
    <name type="common">Wild taro</name>
    <name type="synonym">Arum esculentum</name>
    <dbReference type="NCBI Taxonomy" id="4460"/>
    <lineage>
        <taxon>Eukaryota</taxon>
        <taxon>Viridiplantae</taxon>
        <taxon>Streptophyta</taxon>
        <taxon>Embryophyta</taxon>
        <taxon>Tracheophyta</taxon>
        <taxon>Spermatophyta</taxon>
        <taxon>Magnoliopsida</taxon>
        <taxon>Liliopsida</taxon>
        <taxon>Araceae</taxon>
        <taxon>Aroideae</taxon>
        <taxon>Colocasieae</taxon>
        <taxon>Colocasia</taxon>
    </lineage>
</organism>
<evidence type="ECO:0000313" key="1">
    <source>
        <dbReference type="EMBL" id="MQM11156.1"/>
    </source>
</evidence>
<evidence type="ECO:0000313" key="2">
    <source>
        <dbReference type="Proteomes" id="UP000652761"/>
    </source>
</evidence>
<dbReference type="AlphaFoldDB" id="A0A843WTL3"/>
<protein>
    <submittedName>
        <fullName evidence="1">Uncharacterized protein</fullName>
    </submittedName>
</protein>
<reference evidence="1" key="1">
    <citation type="submission" date="2017-07" db="EMBL/GenBank/DDBJ databases">
        <title>Taro Niue Genome Assembly and Annotation.</title>
        <authorList>
            <person name="Atibalentja N."/>
            <person name="Keating K."/>
            <person name="Fields C.J."/>
        </authorList>
    </citation>
    <scope>NUCLEOTIDE SEQUENCE</scope>
    <source>
        <strain evidence="1">Niue_2</strain>
        <tissue evidence="1">Leaf</tissue>
    </source>
</reference>
<gene>
    <name evidence="1" type="ORF">Taro_044061</name>
</gene>